<feature type="transmembrane region" description="Helical" evidence="9">
    <location>
        <begin position="12"/>
        <end position="33"/>
    </location>
</feature>
<reference evidence="10" key="1">
    <citation type="submission" date="2016-10" db="EMBL/GenBank/DDBJ databases">
        <title>Sequence of Gallionella enrichment culture.</title>
        <authorList>
            <person name="Poehlein A."/>
            <person name="Muehling M."/>
            <person name="Daniel R."/>
        </authorList>
    </citation>
    <scope>NUCLEOTIDE SEQUENCE</scope>
</reference>
<evidence type="ECO:0000256" key="5">
    <source>
        <dbReference type="ARBA" id="ARBA00022692"/>
    </source>
</evidence>
<gene>
    <name evidence="10" type="primary">exbD_14</name>
    <name evidence="10" type="ORF">GALL_189340</name>
</gene>
<evidence type="ECO:0000313" key="10">
    <source>
        <dbReference type="EMBL" id="OIQ99020.1"/>
    </source>
</evidence>
<dbReference type="PANTHER" id="PTHR30558">
    <property type="entry name" value="EXBD MEMBRANE COMPONENT OF PMF-DRIVEN MACROMOLECULE IMPORT SYSTEM"/>
    <property type="match status" value="1"/>
</dbReference>
<dbReference type="Pfam" id="PF02472">
    <property type="entry name" value="ExbD"/>
    <property type="match status" value="1"/>
</dbReference>
<sequence length="136" mass="14520">MKQRRLMNQINVVPYIDVMLVLLVIFMVTAPMIQTGSVALPSVGKSAAPPVAPLEVIVRADASLAINDHSNNTGEQPISESELAARIKAAQARNPQQAVLIAGDKSVKYQAVLGVMDELQRQQVAKIGLLVQPGGK</sequence>
<dbReference type="AlphaFoldDB" id="A0A1J5S451"/>
<evidence type="ECO:0000256" key="6">
    <source>
        <dbReference type="ARBA" id="ARBA00022989"/>
    </source>
</evidence>
<dbReference type="NCBIfam" id="TIGR02801">
    <property type="entry name" value="tolR"/>
    <property type="match status" value="1"/>
</dbReference>
<keyword evidence="7 9" id="KW-0472">Membrane</keyword>
<dbReference type="GO" id="GO:0015031">
    <property type="term" value="P:protein transport"/>
    <property type="evidence" value="ECO:0007669"/>
    <property type="project" value="InterPro"/>
</dbReference>
<dbReference type="EMBL" id="MLJW01000111">
    <property type="protein sequence ID" value="OIQ99020.1"/>
    <property type="molecule type" value="Genomic_DNA"/>
</dbReference>
<dbReference type="Gene3D" id="3.30.420.270">
    <property type="match status" value="1"/>
</dbReference>
<keyword evidence="6 9" id="KW-1133">Transmembrane helix</keyword>
<keyword evidence="3" id="KW-0997">Cell inner membrane</keyword>
<dbReference type="GO" id="GO:0051301">
    <property type="term" value="P:cell division"/>
    <property type="evidence" value="ECO:0007669"/>
    <property type="project" value="UniProtKB-KW"/>
</dbReference>
<dbReference type="GO" id="GO:0005886">
    <property type="term" value="C:plasma membrane"/>
    <property type="evidence" value="ECO:0007669"/>
    <property type="project" value="UniProtKB-SubCell"/>
</dbReference>
<dbReference type="PANTHER" id="PTHR30558:SF7">
    <property type="entry name" value="TOL-PAL SYSTEM PROTEIN TOLR"/>
    <property type="match status" value="1"/>
</dbReference>
<name>A0A1J5S451_9ZZZZ</name>
<protein>
    <submittedName>
        <fullName evidence="10">Biopolymer transport protein ExbD</fullName>
    </submittedName>
</protein>
<dbReference type="InterPro" id="IPR003400">
    <property type="entry name" value="ExbD"/>
</dbReference>
<proteinExistence type="predicted"/>
<evidence type="ECO:0000256" key="1">
    <source>
        <dbReference type="ARBA" id="ARBA00004162"/>
    </source>
</evidence>
<comment type="subcellular location">
    <subcellularLocation>
        <location evidence="1">Cell membrane</location>
        <topology evidence="1">Single-pass membrane protein</topology>
    </subcellularLocation>
</comment>
<evidence type="ECO:0000256" key="9">
    <source>
        <dbReference type="SAM" id="Phobius"/>
    </source>
</evidence>
<organism evidence="10">
    <name type="scientific">mine drainage metagenome</name>
    <dbReference type="NCBI Taxonomy" id="410659"/>
    <lineage>
        <taxon>unclassified sequences</taxon>
        <taxon>metagenomes</taxon>
        <taxon>ecological metagenomes</taxon>
    </lineage>
</organism>
<keyword evidence="4" id="KW-0132">Cell division</keyword>
<evidence type="ECO:0000256" key="7">
    <source>
        <dbReference type="ARBA" id="ARBA00023136"/>
    </source>
</evidence>
<keyword evidence="2" id="KW-1003">Cell membrane</keyword>
<keyword evidence="8" id="KW-0131">Cell cycle</keyword>
<dbReference type="GO" id="GO:0022857">
    <property type="term" value="F:transmembrane transporter activity"/>
    <property type="evidence" value="ECO:0007669"/>
    <property type="project" value="InterPro"/>
</dbReference>
<evidence type="ECO:0000256" key="8">
    <source>
        <dbReference type="ARBA" id="ARBA00023306"/>
    </source>
</evidence>
<accession>A0A1J5S451</accession>
<comment type="caution">
    <text evidence="10">The sequence shown here is derived from an EMBL/GenBank/DDBJ whole genome shotgun (WGS) entry which is preliminary data.</text>
</comment>
<evidence type="ECO:0000256" key="4">
    <source>
        <dbReference type="ARBA" id="ARBA00022618"/>
    </source>
</evidence>
<evidence type="ECO:0000256" key="3">
    <source>
        <dbReference type="ARBA" id="ARBA00022519"/>
    </source>
</evidence>
<keyword evidence="5 9" id="KW-0812">Transmembrane</keyword>
<evidence type="ECO:0000256" key="2">
    <source>
        <dbReference type="ARBA" id="ARBA00022475"/>
    </source>
</evidence>
<dbReference type="InterPro" id="IPR014168">
    <property type="entry name" value="Tol-Pal_TolR"/>
</dbReference>